<reference evidence="2 3" key="1">
    <citation type="submission" date="2018-10" db="EMBL/GenBank/DDBJ databases">
        <title>Natronolimnobius sp. XQ-INN 246 isolated from Inner Mongolia Autonomous Region of China.</title>
        <authorList>
            <person name="Xue Q."/>
        </authorList>
    </citation>
    <scope>NUCLEOTIDE SEQUENCE [LARGE SCALE GENOMIC DNA]</scope>
    <source>
        <strain evidence="2 3">XQ-INN 246</strain>
    </source>
</reference>
<evidence type="ECO:0000256" key="1">
    <source>
        <dbReference type="SAM" id="Phobius"/>
    </source>
</evidence>
<keyword evidence="3" id="KW-1185">Reference proteome</keyword>
<evidence type="ECO:0000313" key="2">
    <source>
        <dbReference type="EMBL" id="THE65393.1"/>
    </source>
</evidence>
<dbReference type="EMBL" id="RBZW01000021">
    <property type="protein sequence ID" value="THE65393.1"/>
    <property type="molecule type" value="Genomic_DNA"/>
</dbReference>
<proteinExistence type="predicted"/>
<keyword evidence="1" id="KW-1133">Transmembrane helix</keyword>
<dbReference type="RefSeq" id="WP_141464440.1">
    <property type="nucleotide sequence ID" value="NZ_RBZW01000021.1"/>
</dbReference>
<feature type="transmembrane region" description="Helical" evidence="1">
    <location>
        <begin position="135"/>
        <end position="158"/>
    </location>
</feature>
<keyword evidence="1" id="KW-0472">Membrane</keyword>
<protein>
    <submittedName>
        <fullName evidence="2">Uncharacterized protein</fullName>
    </submittedName>
</protein>
<dbReference type="Proteomes" id="UP000318864">
    <property type="component" value="Unassembled WGS sequence"/>
</dbReference>
<dbReference type="Pfam" id="PF25957">
    <property type="entry name" value="DUF7994"/>
    <property type="match status" value="1"/>
</dbReference>
<feature type="transmembrane region" description="Helical" evidence="1">
    <location>
        <begin position="7"/>
        <end position="25"/>
    </location>
</feature>
<dbReference type="InterPro" id="IPR058307">
    <property type="entry name" value="DUF7994"/>
</dbReference>
<gene>
    <name evidence="2" type="ORF">D8Y22_09445</name>
</gene>
<evidence type="ECO:0000313" key="3">
    <source>
        <dbReference type="Proteomes" id="UP000318864"/>
    </source>
</evidence>
<feature type="transmembrane region" description="Helical" evidence="1">
    <location>
        <begin position="37"/>
        <end position="58"/>
    </location>
</feature>
<comment type="caution">
    <text evidence="2">The sequence shown here is derived from an EMBL/GenBank/DDBJ whole genome shotgun (WGS) entry which is preliminary data.</text>
</comment>
<feature type="transmembrane region" description="Helical" evidence="1">
    <location>
        <begin position="102"/>
        <end position="123"/>
    </location>
</feature>
<keyword evidence="1" id="KW-0812">Transmembrane</keyword>
<dbReference type="OrthoDB" id="177271at2157"/>
<sequence>MSGFERRTSLGVGIVLLVVFAWSLWNSLEALTAAPTALSSVALLVAGAAMLFAGLSFVTAGLRERLTVAGRTLEWWQFQYAGFALLGGYMAISGLVQATSVTVYSLLTVVAGVGFVGFGLYHLRHGPTTETDPSTGQIAIVVGGMMALVLLLGLLLVLSI</sequence>
<organism evidence="2 3">
    <name type="scientific">Salinadaptatus halalkaliphilus</name>
    <dbReference type="NCBI Taxonomy" id="2419781"/>
    <lineage>
        <taxon>Archaea</taxon>
        <taxon>Methanobacteriati</taxon>
        <taxon>Methanobacteriota</taxon>
        <taxon>Stenosarchaea group</taxon>
        <taxon>Halobacteria</taxon>
        <taxon>Halobacteriales</taxon>
        <taxon>Natrialbaceae</taxon>
        <taxon>Salinadaptatus</taxon>
    </lineage>
</organism>
<name>A0A4S3TQ67_9EURY</name>
<feature type="transmembrane region" description="Helical" evidence="1">
    <location>
        <begin position="78"/>
        <end position="96"/>
    </location>
</feature>
<accession>A0A4S3TQ67</accession>
<dbReference type="AlphaFoldDB" id="A0A4S3TQ67"/>